<dbReference type="PANTHER" id="PTHR10845:SF192">
    <property type="entry name" value="DOUBLE HIT, ISOFORM B"/>
    <property type="match status" value="1"/>
</dbReference>
<keyword evidence="2" id="KW-1133">Transmembrane helix</keyword>
<feature type="transmembrane region" description="Helical" evidence="2">
    <location>
        <begin position="250"/>
        <end position="265"/>
    </location>
</feature>
<dbReference type="CDD" id="cd07440">
    <property type="entry name" value="RGS"/>
    <property type="match status" value="1"/>
</dbReference>
<dbReference type="InterPro" id="IPR044926">
    <property type="entry name" value="RGS_subdomain_2"/>
</dbReference>
<evidence type="ECO:0000313" key="5">
    <source>
        <dbReference type="Proteomes" id="UP001146793"/>
    </source>
</evidence>
<sequence length="538" mass="62413">MDTGTTLYFIFATILIVFGSILFFFYHKRRKLYPIRARSTTISIYIFFEMMICVIVYMFHSTETSQFGCFMQVQILMVVENFLLILYITHASRILFIAKVNQEKLMNAKRLYVQLANTSQSSVSEQDTSTVNDSSSLSSVENSGNYLDSLNIDVKLADVEKNFYRERALHSEKIQIITLLSVYAFLITTSCLIFFLDHIWNRNTCRLDSPILLALTSVFGVITFIIMTVKCIQIRKINDAYKIKNEIYRFYFLTILINIVGSSLLSNDLRQFQYKHYVLLATYCIYLIAFGYPLFLSYQKKFSIESLEKDCNNKDKNSFQKFMEIIDHPEKVKYFIDFTKSDFSVENILFYRAVKAYQHSKHKLQRRRLGKRIVNNFVQTESKLELNLENSVRTKTLEAASNKKAQRDCFDVALKSIVELMYTNSYPSFLQSNLFAEMVINTDNMDKGYILEYEKGDEDKVDKKNIDDKDIPLQELKNEAKSEHKSDSDPRNPNSSDSGEEKKESTGNSSNSSSEEDKKTRTSHSNSQSSNTSDSRDD</sequence>
<feature type="transmembrane region" description="Helical" evidence="2">
    <location>
        <begin position="174"/>
        <end position="196"/>
    </location>
</feature>
<dbReference type="InterPro" id="IPR016137">
    <property type="entry name" value="RGS"/>
</dbReference>
<protein>
    <submittedName>
        <fullName evidence="4">Regulator of g protein signaling</fullName>
    </submittedName>
</protein>
<keyword evidence="2" id="KW-0472">Membrane</keyword>
<proteinExistence type="predicted"/>
<organism evidence="4 5">
    <name type="scientific">Anaeramoeba flamelloides</name>
    <dbReference type="NCBI Taxonomy" id="1746091"/>
    <lineage>
        <taxon>Eukaryota</taxon>
        <taxon>Metamonada</taxon>
        <taxon>Anaeramoebidae</taxon>
        <taxon>Anaeramoeba</taxon>
    </lineage>
</organism>
<comment type="caution">
    <text evidence="4">The sequence shown here is derived from an EMBL/GenBank/DDBJ whole genome shotgun (WGS) entry which is preliminary data.</text>
</comment>
<feature type="compositionally biased region" description="Low complexity" evidence="1">
    <location>
        <begin position="523"/>
        <end position="538"/>
    </location>
</feature>
<feature type="transmembrane region" description="Helical" evidence="2">
    <location>
        <begin position="211"/>
        <end position="229"/>
    </location>
</feature>
<dbReference type="Pfam" id="PF00615">
    <property type="entry name" value="RGS"/>
    <property type="match status" value="1"/>
</dbReference>
<dbReference type="PRINTS" id="PR01301">
    <property type="entry name" value="RGSPROTEIN"/>
</dbReference>
<accession>A0AAV7YSF3</accession>
<dbReference type="InterPro" id="IPR036305">
    <property type="entry name" value="RGS_sf"/>
</dbReference>
<feature type="transmembrane region" description="Helical" evidence="2">
    <location>
        <begin position="277"/>
        <end position="296"/>
    </location>
</feature>
<feature type="region of interest" description="Disordered" evidence="1">
    <location>
        <begin position="462"/>
        <end position="538"/>
    </location>
</feature>
<dbReference type="Proteomes" id="UP001146793">
    <property type="component" value="Unassembled WGS sequence"/>
</dbReference>
<dbReference type="AlphaFoldDB" id="A0AAV7YSF3"/>
<dbReference type="PANTHER" id="PTHR10845">
    <property type="entry name" value="REGULATOR OF G PROTEIN SIGNALING"/>
    <property type="match status" value="1"/>
</dbReference>
<keyword evidence="2" id="KW-0812">Transmembrane</keyword>
<evidence type="ECO:0000313" key="4">
    <source>
        <dbReference type="EMBL" id="KAJ3430817.1"/>
    </source>
</evidence>
<gene>
    <name evidence="4" type="ORF">M0812_02490</name>
</gene>
<reference evidence="4" key="1">
    <citation type="submission" date="2022-08" db="EMBL/GenBank/DDBJ databases">
        <title>Novel sulphate-reducing endosymbionts in the free-living metamonad Anaeramoeba.</title>
        <authorList>
            <person name="Jerlstrom-Hultqvist J."/>
            <person name="Cepicka I."/>
            <person name="Gallot-Lavallee L."/>
            <person name="Salas-Leiva D."/>
            <person name="Curtis B.A."/>
            <person name="Zahonova K."/>
            <person name="Pipaliya S."/>
            <person name="Dacks J."/>
            <person name="Roger A.J."/>
        </authorList>
    </citation>
    <scope>NUCLEOTIDE SEQUENCE</scope>
    <source>
        <strain evidence="4">Busselton2</strain>
    </source>
</reference>
<evidence type="ECO:0000256" key="1">
    <source>
        <dbReference type="SAM" id="MobiDB-lite"/>
    </source>
</evidence>
<dbReference type="EMBL" id="JANTQA010000048">
    <property type="protein sequence ID" value="KAJ3430817.1"/>
    <property type="molecule type" value="Genomic_DNA"/>
</dbReference>
<feature type="transmembrane region" description="Helical" evidence="2">
    <location>
        <begin position="6"/>
        <end position="27"/>
    </location>
</feature>
<dbReference type="SUPFAM" id="SSF48097">
    <property type="entry name" value="Regulator of G-protein signaling, RGS"/>
    <property type="match status" value="1"/>
</dbReference>
<dbReference type="SMART" id="SM00315">
    <property type="entry name" value="RGS"/>
    <property type="match status" value="1"/>
</dbReference>
<feature type="domain" description="RGS" evidence="3">
    <location>
        <begin position="321"/>
        <end position="439"/>
    </location>
</feature>
<feature type="transmembrane region" description="Helical" evidence="2">
    <location>
        <begin position="71"/>
        <end position="89"/>
    </location>
</feature>
<dbReference type="PROSITE" id="PS50132">
    <property type="entry name" value="RGS"/>
    <property type="match status" value="1"/>
</dbReference>
<feature type="transmembrane region" description="Helical" evidence="2">
    <location>
        <begin position="39"/>
        <end position="59"/>
    </location>
</feature>
<evidence type="ECO:0000259" key="3">
    <source>
        <dbReference type="PROSITE" id="PS50132"/>
    </source>
</evidence>
<feature type="compositionally biased region" description="Basic and acidic residues" evidence="1">
    <location>
        <begin position="462"/>
        <end position="490"/>
    </location>
</feature>
<dbReference type="Gene3D" id="1.10.167.10">
    <property type="entry name" value="Regulator of G-protein Signalling 4, domain 2"/>
    <property type="match status" value="1"/>
</dbReference>
<evidence type="ECO:0000256" key="2">
    <source>
        <dbReference type="SAM" id="Phobius"/>
    </source>
</evidence>
<name>A0AAV7YSF3_9EUKA</name>